<dbReference type="InterPro" id="IPR001753">
    <property type="entry name" value="Enoyl-CoA_hydra/iso"/>
</dbReference>
<evidence type="ECO:0000256" key="1">
    <source>
        <dbReference type="ARBA" id="ARBA00005254"/>
    </source>
</evidence>
<dbReference type="PANTHER" id="PTHR11941:SF171">
    <property type="entry name" value="SD19268P"/>
    <property type="match status" value="1"/>
</dbReference>
<keyword evidence="3" id="KW-0456">Lyase</keyword>
<proteinExistence type="inferred from homology"/>
<accession>A0A9W4GCX9</accession>
<dbReference type="FunFam" id="3.90.226.10:FF:000058">
    <property type="entry name" value="Enoyl-CoA hydratase/isomerase family protein"/>
    <property type="match status" value="1"/>
</dbReference>
<dbReference type="EMBL" id="CAJHIT010000004">
    <property type="protein sequence ID" value="CAD6500977.1"/>
    <property type="molecule type" value="Genomic_DNA"/>
</dbReference>
<evidence type="ECO:0000313" key="5">
    <source>
        <dbReference type="EMBL" id="CAD6500977.1"/>
    </source>
</evidence>
<evidence type="ECO:0000313" key="6">
    <source>
        <dbReference type="Proteomes" id="UP000683417"/>
    </source>
</evidence>
<dbReference type="PANTHER" id="PTHR11941">
    <property type="entry name" value="ENOYL-COA HYDRATASE-RELATED"/>
    <property type="match status" value="1"/>
</dbReference>
<evidence type="ECO:0000256" key="2">
    <source>
        <dbReference type="ARBA" id="ARBA00023026"/>
    </source>
</evidence>
<dbReference type="Pfam" id="PF00378">
    <property type="entry name" value="ECH_1"/>
    <property type="match status" value="1"/>
</dbReference>
<sequence length="324" mass="35349">MRPTNCIHPRRARPLPMLNRKFSSQLPTIKIQDVPAPNTGRIRILSLNRPAARNAISKQLLNELSGAVDEIHAEYDKNGQERPVSEWRTNGTQTHVQGPTRALILTSEVDSCFCAGADLKERSGFSTSETTAFLARLRQTFTSLSLLPIPSITAISGRALGGGLELALCTHLRVFASTAEVGLPETRLAIIPGAGGTYRLPALIGLARARDLILTGRRVSAAEAYFLGLADRLVEVEARDGPPATAASADLLARARPLVLREAQRLATEICEGGPVAVRTALQAVTWAREEVEQEMYERVLDTQDRNEALQAFVEKRRPIYSGK</sequence>
<dbReference type="GO" id="GO:0006635">
    <property type="term" value="P:fatty acid beta-oxidation"/>
    <property type="evidence" value="ECO:0007669"/>
    <property type="project" value="TreeGrafter"/>
</dbReference>
<protein>
    <submittedName>
        <fullName evidence="5">BgTH12-06678</fullName>
    </submittedName>
</protein>
<reference evidence="5" key="1">
    <citation type="submission" date="2020-10" db="EMBL/GenBank/DDBJ databases">
        <authorList>
            <person name="Muller C M."/>
        </authorList>
    </citation>
    <scope>NUCLEOTIDE SEQUENCE</scope>
    <source>
        <strain evidence="5">THUN-12</strain>
    </source>
</reference>
<organism evidence="5 6">
    <name type="scientific">Blumeria graminis f. sp. triticale</name>
    <dbReference type="NCBI Taxonomy" id="1689686"/>
    <lineage>
        <taxon>Eukaryota</taxon>
        <taxon>Fungi</taxon>
        <taxon>Dikarya</taxon>
        <taxon>Ascomycota</taxon>
        <taxon>Pezizomycotina</taxon>
        <taxon>Leotiomycetes</taxon>
        <taxon>Erysiphales</taxon>
        <taxon>Erysiphaceae</taxon>
        <taxon>Blumeria</taxon>
    </lineage>
</organism>
<evidence type="ECO:0000256" key="3">
    <source>
        <dbReference type="ARBA" id="ARBA00023239"/>
    </source>
</evidence>
<comment type="similarity">
    <text evidence="1 4">Belongs to the enoyl-CoA hydratase/isomerase family.</text>
</comment>
<keyword evidence="2" id="KW-0843">Virulence</keyword>
<dbReference type="GO" id="GO:0016829">
    <property type="term" value="F:lyase activity"/>
    <property type="evidence" value="ECO:0007669"/>
    <property type="project" value="UniProtKB-KW"/>
</dbReference>
<dbReference type="PROSITE" id="PS00166">
    <property type="entry name" value="ENOYL_COA_HYDRATASE"/>
    <property type="match status" value="1"/>
</dbReference>
<dbReference type="GO" id="GO:0005739">
    <property type="term" value="C:mitochondrion"/>
    <property type="evidence" value="ECO:0007669"/>
    <property type="project" value="TreeGrafter"/>
</dbReference>
<comment type="caution">
    <text evidence="5">The sequence shown here is derived from an EMBL/GenBank/DDBJ whole genome shotgun (WGS) entry which is preliminary data.</text>
</comment>
<dbReference type="InterPro" id="IPR018376">
    <property type="entry name" value="Enoyl-CoA_hyd/isom_CS"/>
</dbReference>
<dbReference type="CDD" id="cd06558">
    <property type="entry name" value="crotonase-like"/>
    <property type="match status" value="1"/>
</dbReference>
<dbReference type="Proteomes" id="UP000683417">
    <property type="component" value="Unassembled WGS sequence"/>
</dbReference>
<gene>
    <name evidence="5" type="ORF">BGTH12_LOCUS2335</name>
</gene>
<name>A0A9W4GCX9_BLUGR</name>
<evidence type="ECO:0000256" key="4">
    <source>
        <dbReference type="RuleBase" id="RU003707"/>
    </source>
</evidence>
<dbReference type="AlphaFoldDB" id="A0A9W4GCX9"/>